<dbReference type="EC" id="2.4.1.141" evidence="2 7"/>
<evidence type="ECO:0000256" key="5">
    <source>
        <dbReference type="ARBA" id="ARBA00032061"/>
    </source>
</evidence>
<evidence type="ECO:0000256" key="7">
    <source>
        <dbReference type="RuleBase" id="RU362128"/>
    </source>
</evidence>
<dbReference type="InterPro" id="IPR052474">
    <property type="entry name" value="UDP-GlcNAc_transferase"/>
</dbReference>
<evidence type="ECO:0000259" key="8">
    <source>
        <dbReference type="Pfam" id="PF04101"/>
    </source>
</evidence>
<evidence type="ECO:0000313" key="10">
    <source>
        <dbReference type="Proteomes" id="UP001447188"/>
    </source>
</evidence>
<comment type="caution">
    <text evidence="9">The sequence shown here is derived from an EMBL/GenBank/DDBJ whole genome shotgun (WGS) entry which is preliminary data.</text>
</comment>
<organism evidence="9 10">
    <name type="scientific">Discina gigas</name>
    <dbReference type="NCBI Taxonomy" id="1032678"/>
    <lineage>
        <taxon>Eukaryota</taxon>
        <taxon>Fungi</taxon>
        <taxon>Dikarya</taxon>
        <taxon>Ascomycota</taxon>
        <taxon>Pezizomycotina</taxon>
        <taxon>Pezizomycetes</taxon>
        <taxon>Pezizales</taxon>
        <taxon>Discinaceae</taxon>
        <taxon>Discina</taxon>
    </lineage>
</organism>
<evidence type="ECO:0000256" key="4">
    <source>
        <dbReference type="ARBA" id="ARBA00024804"/>
    </source>
</evidence>
<dbReference type="PROSITE" id="PS51257">
    <property type="entry name" value="PROKAR_LIPOPROTEIN"/>
    <property type="match status" value="1"/>
</dbReference>
<comment type="similarity">
    <text evidence="7">Belongs to the glycosyltransferase 28 family.</text>
</comment>
<feature type="domain" description="Glycosyl transferase family 28 C-terminal" evidence="8">
    <location>
        <begin position="8"/>
        <end position="148"/>
    </location>
</feature>
<keyword evidence="7 9" id="KW-0328">Glycosyltransferase</keyword>
<keyword evidence="7 9" id="KW-0808">Transferase</keyword>
<dbReference type="Proteomes" id="UP001447188">
    <property type="component" value="Unassembled WGS sequence"/>
</dbReference>
<comment type="catalytic activity">
    <reaction evidence="6">
        <text>an N-acetyl-alpha-D-glucosaminyl-diphospho-di-trans,poly-cis-dolichol + UDP-N-acetyl-alpha-D-glucosamine = an N,N'-diacetylchitobiosyl-diphospho-di-trans,poly-cis-dolichol + UDP + H(+)</text>
        <dbReference type="Rhea" id="RHEA:23380"/>
        <dbReference type="Rhea" id="RHEA-COMP:19507"/>
        <dbReference type="Rhea" id="RHEA-COMP:19510"/>
        <dbReference type="ChEBI" id="CHEBI:15378"/>
        <dbReference type="ChEBI" id="CHEBI:57269"/>
        <dbReference type="ChEBI" id="CHEBI:57705"/>
        <dbReference type="ChEBI" id="CHEBI:58223"/>
        <dbReference type="ChEBI" id="CHEBI:58427"/>
        <dbReference type="EC" id="2.4.1.141"/>
    </reaction>
</comment>
<keyword evidence="7" id="KW-0256">Endoplasmic reticulum</keyword>
<dbReference type="InterPro" id="IPR007235">
    <property type="entry name" value="Glyco_trans_28_C"/>
</dbReference>
<gene>
    <name evidence="7 9" type="primary">ALG13</name>
    <name evidence="9" type="ORF">Q9L58_002532</name>
</gene>
<comment type="subunit">
    <text evidence="1 7">Heterodimer with ALG14 to form a functional enzyme.</text>
</comment>
<evidence type="ECO:0000256" key="3">
    <source>
        <dbReference type="ARBA" id="ARBA00017468"/>
    </source>
</evidence>
<protein>
    <recommendedName>
        <fullName evidence="3 7">UDP-N-acetylglucosamine transferase subunit ALG13</fullName>
        <ecNumber evidence="2 7">2.4.1.141</ecNumber>
    </recommendedName>
    <alternativeName>
        <fullName evidence="5 7">Asparagine-linked glycosylation protein 13</fullName>
    </alternativeName>
</protein>
<accession>A0ABR3GR33</accession>
<keyword evidence="10" id="KW-1185">Reference proteome</keyword>
<evidence type="ECO:0000313" key="9">
    <source>
        <dbReference type="EMBL" id="KAL0638389.1"/>
    </source>
</evidence>
<dbReference type="SUPFAM" id="SSF53756">
    <property type="entry name" value="UDP-Glycosyltransferase/glycogen phosphorylase"/>
    <property type="match status" value="1"/>
</dbReference>
<dbReference type="Gene3D" id="3.40.50.2000">
    <property type="entry name" value="Glycogen Phosphorylase B"/>
    <property type="match status" value="1"/>
</dbReference>
<dbReference type="PANTHER" id="PTHR47043:SF1">
    <property type="entry name" value="UDP-N-ACETYLGLUCOSAMINE TRANSFERASE SUBUNIT ALG13"/>
    <property type="match status" value="1"/>
</dbReference>
<sequence>MFRPSKIAFVTVGATAPFNALIAACLSSTVIAALGTQGYTDLRVQYGEGRSVFEQWLATTVGSRHSVSVSGFDFADSLREEIAAADLVISHAGSGSILDALRFQKRLIVVPNESLMDNHQKELSGELERQGYLVEGHVEDLHNAIYQVEGVAFTHFPGSGSKNFIAIVDEEMGMLNLG</sequence>
<comment type="function">
    <text evidence="4 7">Involved in protein N-glycosylation. Essential for the second step of the dolichol-linked oligosaccharide pathway.</text>
</comment>
<evidence type="ECO:0000256" key="2">
    <source>
        <dbReference type="ARBA" id="ARBA00012614"/>
    </source>
</evidence>
<dbReference type="Pfam" id="PF04101">
    <property type="entry name" value="Glyco_tran_28_C"/>
    <property type="match status" value="1"/>
</dbReference>
<evidence type="ECO:0000256" key="1">
    <source>
        <dbReference type="ARBA" id="ARBA00011198"/>
    </source>
</evidence>
<proteinExistence type="inferred from homology"/>
<evidence type="ECO:0000256" key="6">
    <source>
        <dbReference type="ARBA" id="ARBA00048184"/>
    </source>
</evidence>
<name>A0ABR3GR33_9PEZI</name>
<comment type="subcellular location">
    <subcellularLocation>
        <location evidence="7">Endoplasmic reticulum</location>
    </subcellularLocation>
</comment>
<reference evidence="9 10" key="1">
    <citation type="submission" date="2024-02" db="EMBL/GenBank/DDBJ databases">
        <title>Discinaceae phylogenomics.</title>
        <authorList>
            <person name="Dirks A.C."/>
            <person name="James T.Y."/>
        </authorList>
    </citation>
    <scope>NUCLEOTIDE SEQUENCE [LARGE SCALE GENOMIC DNA]</scope>
    <source>
        <strain evidence="9 10">ACD0624</strain>
    </source>
</reference>
<dbReference type="PANTHER" id="PTHR47043">
    <property type="entry name" value="UDP-N-ACETYLGLUCOSAMINE TRANSFERASE SUBUNIT ALG13"/>
    <property type="match status" value="1"/>
</dbReference>
<dbReference type="EMBL" id="JBBBZM010000022">
    <property type="protein sequence ID" value="KAL0638389.1"/>
    <property type="molecule type" value="Genomic_DNA"/>
</dbReference>
<dbReference type="GO" id="GO:0004577">
    <property type="term" value="F:N-acetylglucosaminyldiphosphodolichol N-acetylglucosaminyltransferase activity"/>
    <property type="evidence" value="ECO:0007669"/>
    <property type="project" value="UniProtKB-EC"/>
</dbReference>